<dbReference type="AlphaFoldDB" id="A0A7C2VEG4"/>
<dbReference type="Gene3D" id="3.20.20.140">
    <property type="entry name" value="Metal-dependent hydrolases"/>
    <property type="match status" value="1"/>
</dbReference>
<dbReference type="InterPro" id="IPR032466">
    <property type="entry name" value="Metal_Hydrolase"/>
</dbReference>
<proteinExistence type="predicted"/>
<organism evidence="1">
    <name type="scientific">Fervidicoccus fontis</name>
    <dbReference type="NCBI Taxonomy" id="683846"/>
    <lineage>
        <taxon>Archaea</taxon>
        <taxon>Thermoproteota</taxon>
        <taxon>Thermoprotei</taxon>
        <taxon>Fervidicoccales</taxon>
        <taxon>Fervidicoccaceae</taxon>
        <taxon>Fervidicoccus</taxon>
    </lineage>
</organism>
<evidence type="ECO:0000313" key="1">
    <source>
        <dbReference type="EMBL" id="HEW63627.1"/>
    </source>
</evidence>
<evidence type="ECO:0008006" key="2">
    <source>
        <dbReference type="Google" id="ProtNLM"/>
    </source>
</evidence>
<dbReference type="InterPro" id="IPR011059">
    <property type="entry name" value="Metal-dep_hydrolase_composite"/>
</dbReference>
<dbReference type="RefSeq" id="WP_272984906.1">
    <property type="nucleotide sequence ID" value="NZ_DSFH01000018.1"/>
</dbReference>
<comment type="caution">
    <text evidence="1">The sequence shown here is derived from an EMBL/GenBank/DDBJ whole genome shotgun (WGS) entry which is preliminary data.</text>
</comment>
<sequence>MEEILFKNIKGIVGVYEKKPTLLRTSEIFIDEQGSLHYEKIKKTGRVIDCKNGVVIQSFFNGGLDLNIYMKNSENIIDNIYFDNSYLLRGESKISKELLELAIRRNIIESLLGAVTGTIHIGLKCSHVIEHSSKFGFKTLCGPIIYGENIIDKNEINNYAYLKNIVLNVYLNKNLKLEHLKNFIENYDNKVTINYRLPNSHLEYLSMLKTTGNTPILSLAKMNLIKGKIIISNVNWITNTEIELMKEKDIFLENSPVMSSYLGIGSVLPIAEFMKDKLTDKIIIGTDYFFEGLFQNLVTNLFIFFILQRFFYSSRAIKWNDFINMLWNGWQLISSEKYCIKDGCEPDLVLIDNINWGDLNFERAIFNSNLFNIKGIYINKKSYLNSRDLDKLRKEKHSIEGELISKMDILLTKV</sequence>
<dbReference type="Proteomes" id="UP000886076">
    <property type="component" value="Unassembled WGS sequence"/>
</dbReference>
<dbReference type="SUPFAM" id="SSF51556">
    <property type="entry name" value="Metallo-dependent hydrolases"/>
    <property type="match status" value="1"/>
</dbReference>
<accession>A0A7C2VEG4</accession>
<protein>
    <recommendedName>
        <fullName evidence="2">Amidohydrolase-related domain-containing protein</fullName>
    </recommendedName>
</protein>
<gene>
    <name evidence="1" type="ORF">ENO39_01010</name>
</gene>
<reference evidence="1" key="1">
    <citation type="journal article" date="2020" name="mSystems">
        <title>Genome- and Community-Level Interaction Insights into Carbon Utilization and Element Cycling Functions of Hydrothermarchaeota in Hydrothermal Sediment.</title>
        <authorList>
            <person name="Zhou Z."/>
            <person name="Liu Y."/>
            <person name="Xu W."/>
            <person name="Pan J."/>
            <person name="Luo Z.H."/>
            <person name="Li M."/>
        </authorList>
    </citation>
    <scope>NUCLEOTIDE SEQUENCE [LARGE SCALE GENOMIC DNA]</scope>
    <source>
        <strain evidence="1">SpSt-1261</strain>
    </source>
</reference>
<dbReference type="EMBL" id="DSFH01000018">
    <property type="protein sequence ID" value="HEW63627.1"/>
    <property type="molecule type" value="Genomic_DNA"/>
</dbReference>
<dbReference type="Gene3D" id="2.30.40.10">
    <property type="entry name" value="Urease, subunit C, domain 1"/>
    <property type="match status" value="1"/>
</dbReference>
<name>A0A7C2VEG4_9CREN</name>
<dbReference type="GO" id="GO:0016810">
    <property type="term" value="F:hydrolase activity, acting on carbon-nitrogen (but not peptide) bonds"/>
    <property type="evidence" value="ECO:0007669"/>
    <property type="project" value="InterPro"/>
</dbReference>